<comment type="similarity">
    <text evidence="2">Belongs to the outer membrane factor (OMF) (TC 1.B.17) family.</text>
</comment>
<evidence type="ECO:0000256" key="5">
    <source>
        <dbReference type="ARBA" id="ARBA00022692"/>
    </source>
</evidence>
<evidence type="ECO:0000256" key="1">
    <source>
        <dbReference type="ARBA" id="ARBA00004442"/>
    </source>
</evidence>
<dbReference type="PANTHER" id="PTHR30026:SF20">
    <property type="entry name" value="OUTER MEMBRANE PROTEIN TOLC"/>
    <property type="match status" value="1"/>
</dbReference>
<name>A0A4R3YBF6_9PROT</name>
<dbReference type="Pfam" id="PF02321">
    <property type="entry name" value="OEP"/>
    <property type="match status" value="2"/>
</dbReference>
<dbReference type="PANTHER" id="PTHR30026">
    <property type="entry name" value="OUTER MEMBRANE PROTEIN TOLC"/>
    <property type="match status" value="1"/>
</dbReference>
<accession>A0A4R3YBF6</accession>
<dbReference type="AlphaFoldDB" id="A0A4R3YBF6"/>
<dbReference type="GO" id="GO:0015288">
    <property type="term" value="F:porin activity"/>
    <property type="evidence" value="ECO:0007669"/>
    <property type="project" value="TreeGrafter"/>
</dbReference>
<dbReference type="InterPro" id="IPR003423">
    <property type="entry name" value="OMP_efflux"/>
</dbReference>
<comment type="caution">
    <text evidence="9">The sequence shown here is derived from an EMBL/GenBank/DDBJ whole genome shotgun (WGS) entry which is preliminary data.</text>
</comment>
<keyword evidence="10" id="KW-1185">Reference proteome</keyword>
<evidence type="ECO:0000313" key="9">
    <source>
        <dbReference type="EMBL" id="TCV89102.1"/>
    </source>
</evidence>
<dbReference type="SUPFAM" id="SSF56954">
    <property type="entry name" value="Outer membrane efflux proteins (OEP)"/>
    <property type="match status" value="1"/>
</dbReference>
<organism evidence="9 10">
    <name type="scientific">Sulfurirhabdus autotrophica</name>
    <dbReference type="NCBI Taxonomy" id="1706046"/>
    <lineage>
        <taxon>Bacteria</taxon>
        <taxon>Pseudomonadati</taxon>
        <taxon>Pseudomonadota</taxon>
        <taxon>Betaproteobacteria</taxon>
        <taxon>Nitrosomonadales</taxon>
        <taxon>Sulfuricellaceae</taxon>
        <taxon>Sulfurirhabdus</taxon>
    </lineage>
</organism>
<dbReference type="InterPro" id="IPR051906">
    <property type="entry name" value="TolC-like"/>
</dbReference>
<gene>
    <name evidence="9" type="ORF">EDC63_103174</name>
</gene>
<evidence type="ECO:0000256" key="2">
    <source>
        <dbReference type="ARBA" id="ARBA00007613"/>
    </source>
</evidence>
<evidence type="ECO:0000313" key="10">
    <source>
        <dbReference type="Proteomes" id="UP000295367"/>
    </source>
</evidence>
<protein>
    <submittedName>
        <fullName evidence="9">Outer membrane protein TolC</fullName>
    </submittedName>
</protein>
<keyword evidence="4" id="KW-1134">Transmembrane beta strand</keyword>
<dbReference type="GO" id="GO:1990281">
    <property type="term" value="C:efflux pump complex"/>
    <property type="evidence" value="ECO:0007669"/>
    <property type="project" value="TreeGrafter"/>
</dbReference>
<evidence type="ECO:0000256" key="6">
    <source>
        <dbReference type="ARBA" id="ARBA00023136"/>
    </source>
</evidence>
<feature type="coiled-coil region" evidence="8">
    <location>
        <begin position="321"/>
        <end position="348"/>
    </location>
</feature>
<dbReference type="Gene3D" id="1.20.1600.10">
    <property type="entry name" value="Outer membrane efflux proteins (OEP)"/>
    <property type="match status" value="1"/>
</dbReference>
<keyword evidence="8" id="KW-0175">Coiled coil</keyword>
<sequence>MKDAHRKSRVGHGLISFFFVFSSAIAAEPGKRLTFNEALATVESAHPDLLMMQAERDIALADQGIAASRSDTSVNLEGILRSGRPTAGNHDFTSDNSLRLTARKTLYDFGRTSAAESAAKSEVNARDAELIGTRDKRTLEIMARYFDVLIADMQFTADNEFMAVAYVTFDQGKDRLAVGQISSIELADLESRFQETSLRRNASEQRQRITRALLANALNRPGNLPSDIEDPALPGNQRVLPEYESLISSMLLNNARLKANIESLAASQKRLEFVRADKGPMLDAEVQAADYSRSASTRDSLSAGVILTWPIYQGNRVDARIAREQAQFQKLQAGNEKLKMELTQALLETYLEIGQLQRSGRSAAKKQAEFRDLVLEKSRGQYEVELKTNLGTSMAETVEATLRTRKNEYHLALAFARLEALLGAPLITQDKIKQ</sequence>
<evidence type="ECO:0000256" key="7">
    <source>
        <dbReference type="ARBA" id="ARBA00023237"/>
    </source>
</evidence>
<reference evidence="9 10" key="1">
    <citation type="submission" date="2019-03" db="EMBL/GenBank/DDBJ databases">
        <title>Genomic Encyclopedia of Type Strains, Phase IV (KMG-IV): sequencing the most valuable type-strain genomes for metagenomic binning, comparative biology and taxonomic classification.</title>
        <authorList>
            <person name="Goeker M."/>
        </authorList>
    </citation>
    <scope>NUCLEOTIDE SEQUENCE [LARGE SCALE GENOMIC DNA]</scope>
    <source>
        <strain evidence="9 10">DSM 100309</strain>
    </source>
</reference>
<dbReference type="EMBL" id="SMCO01000003">
    <property type="protein sequence ID" value="TCV89102.1"/>
    <property type="molecule type" value="Genomic_DNA"/>
</dbReference>
<evidence type="ECO:0000256" key="8">
    <source>
        <dbReference type="SAM" id="Coils"/>
    </source>
</evidence>
<keyword evidence="3" id="KW-0813">Transport</keyword>
<evidence type="ECO:0000256" key="4">
    <source>
        <dbReference type="ARBA" id="ARBA00022452"/>
    </source>
</evidence>
<dbReference type="OrthoDB" id="9786815at2"/>
<proteinExistence type="inferred from homology"/>
<dbReference type="Proteomes" id="UP000295367">
    <property type="component" value="Unassembled WGS sequence"/>
</dbReference>
<dbReference type="RefSeq" id="WP_124945874.1">
    <property type="nucleotide sequence ID" value="NZ_BHVT01000020.1"/>
</dbReference>
<dbReference type="GO" id="GO:0015562">
    <property type="term" value="F:efflux transmembrane transporter activity"/>
    <property type="evidence" value="ECO:0007669"/>
    <property type="project" value="InterPro"/>
</dbReference>
<comment type="subcellular location">
    <subcellularLocation>
        <location evidence="1">Cell outer membrane</location>
    </subcellularLocation>
</comment>
<evidence type="ECO:0000256" key="3">
    <source>
        <dbReference type="ARBA" id="ARBA00022448"/>
    </source>
</evidence>
<keyword evidence="6" id="KW-0472">Membrane</keyword>
<keyword evidence="5" id="KW-0812">Transmembrane</keyword>
<dbReference type="GO" id="GO:0009279">
    <property type="term" value="C:cell outer membrane"/>
    <property type="evidence" value="ECO:0007669"/>
    <property type="project" value="UniProtKB-SubCell"/>
</dbReference>
<keyword evidence="7" id="KW-0998">Cell outer membrane</keyword>